<dbReference type="GO" id="GO:0016020">
    <property type="term" value="C:membrane"/>
    <property type="evidence" value="ECO:0007669"/>
    <property type="project" value="UniProtKB-SubCell"/>
</dbReference>
<evidence type="ECO:0000256" key="7">
    <source>
        <dbReference type="SAM" id="Phobius"/>
    </source>
</evidence>
<comment type="caution">
    <text evidence="9">The sequence shown here is derived from an EMBL/GenBank/DDBJ whole genome shotgun (WGS) entry which is preliminary data.</text>
</comment>
<comment type="similarity">
    <text evidence="5">Belongs to the SAT4 family.</text>
</comment>
<evidence type="ECO:0000256" key="4">
    <source>
        <dbReference type="ARBA" id="ARBA00023136"/>
    </source>
</evidence>
<evidence type="ECO:0000313" key="10">
    <source>
        <dbReference type="Proteomes" id="UP000800235"/>
    </source>
</evidence>
<feature type="region of interest" description="Disordered" evidence="6">
    <location>
        <begin position="298"/>
        <end position="320"/>
    </location>
</feature>
<dbReference type="InterPro" id="IPR049326">
    <property type="entry name" value="Rhodopsin_dom_fungi"/>
</dbReference>
<gene>
    <name evidence="9" type="ORF">EJ08DRAFT_520618</name>
</gene>
<reference evidence="9" key="1">
    <citation type="journal article" date="2020" name="Stud. Mycol.">
        <title>101 Dothideomycetes genomes: a test case for predicting lifestyles and emergence of pathogens.</title>
        <authorList>
            <person name="Haridas S."/>
            <person name="Albert R."/>
            <person name="Binder M."/>
            <person name="Bloem J."/>
            <person name="Labutti K."/>
            <person name="Salamov A."/>
            <person name="Andreopoulos B."/>
            <person name="Baker S."/>
            <person name="Barry K."/>
            <person name="Bills G."/>
            <person name="Bluhm B."/>
            <person name="Cannon C."/>
            <person name="Castanera R."/>
            <person name="Culley D."/>
            <person name="Daum C."/>
            <person name="Ezra D."/>
            <person name="Gonzalez J."/>
            <person name="Henrissat B."/>
            <person name="Kuo A."/>
            <person name="Liang C."/>
            <person name="Lipzen A."/>
            <person name="Lutzoni F."/>
            <person name="Magnuson J."/>
            <person name="Mondo S."/>
            <person name="Nolan M."/>
            <person name="Ohm R."/>
            <person name="Pangilinan J."/>
            <person name="Park H.-J."/>
            <person name="Ramirez L."/>
            <person name="Alfaro M."/>
            <person name="Sun H."/>
            <person name="Tritt A."/>
            <person name="Yoshinaga Y."/>
            <person name="Zwiers L.-H."/>
            <person name="Turgeon B."/>
            <person name="Goodwin S."/>
            <person name="Spatafora J."/>
            <person name="Crous P."/>
            <person name="Grigoriev I."/>
        </authorList>
    </citation>
    <scope>NUCLEOTIDE SEQUENCE</scope>
    <source>
        <strain evidence="9">CBS 130266</strain>
    </source>
</reference>
<dbReference type="Proteomes" id="UP000800235">
    <property type="component" value="Unassembled WGS sequence"/>
</dbReference>
<keyword evidence="3 7" id="KW-1133">Transmembrane helix</keyword>
<proteinExistence type="inferred from homology"/>
<organism evidence="9 10">
    <name type="scientific">Tothia fuscella</name>
    <dbReference type="NCBI Taxonomy" id="1048955"/>
    <lineage>
        <taxon>Eukaryota</taxon>
        <taxon>Fungi</taxon>
        <taxon>Dikarya</taxon>
        <taxon>Ascomycota</taxon>
        <taxon>Pezizomycotina</taxon>
        <taxon>Dothideomycetes</taxon>
        <taxon>Pleosporomycetidae</taxon>
        <taxon>Venturiales</taxon>
        <taxon>Cylindrosympodiaceae</taxon>
        <taxon>Tothia</taxon>
    </lineage>
</organism>
<dbReference type="OrthoDB" id="3934549at2759"/>
<protein>
    <recommendedName>
        <fullName evidence="8">Rhodopsin domain-containing protein</fullName>
    </recommendedName>
</protein>
<feature type="transmembrane region" description="Helical" evidence="7">
    <location>
        <begin position="58"/>
        <end position="82"/>
    </location>
</feature>
<keyword evidence="10" id="KW-1185">Reference proteome</keyword>
<sequence length="358" mass="39468">MASGNASSVGLPIALPPGYPPDTSRVPISDAITSPIFAITIGLYCVRMITRVTPTIRLGWDDVTITVAVVLCVAQFIIGVASHAHGVGRHTFYVPFKHIQKVLLLSFCGQMLWIWSITLVKVSVALSLLRITPSKRWANVLKWLVGFLIFSAIVFIALQLAQCSPVSNFWNPTPAGHCWKKSELAVSGYVSGGVFIASDIFLSLFPSTFIRQLKRPRRDKIALAVLMGMGLLASAASAMRLTVTTLYMSESDPLYDIIIPGMWGSVEEYLCIIVACIPFLRVPFENLLRKFGLLHNTQHSRSDRSPYAPQPSPSYQLTPVNHANSSVRAKHREIIIPRSNESTAAKKTESMEILFSKN</sequence>
<keyword evidence="2 7" id="KW-0812">Transmembrane</keyword>
<feature type="transmembrane region" description="Helical" evidence="7">
    <location>
        <begin position="189"/>
        <end position="209"/>
    </location>
</feature>
<comment type="subcellular location">
    <subcellularLocation>
        <location evidence="1">Membrane</location>
        <topology evidence="1">Multi-pass membrane protein</topology>
    </subcellularLocation>
</comment>
<feature type="transmembrane region" description="Helical" evidence="7">
    <location>
        <begin position="261"/>
        <end position="280"/>
    </location>
</feature>
<evidence type="ECO:0000256" key="5">
    <source>
        <dbReference type="ARBA" id="ARBA00038359"/>
    </source>
</evidence>
<dbReference type="PANTHER" id="PTHR33048">
    <property type="entry name" value="PTH11-LIKE INTEGRAL MEMBRANE PROTEIN (AFU_ORTHOLOGUE AFUA_5G11245)"/>
    <property type="match status" value="1"/>
</dbReference>
<evidence type="ECO:0000256" key="2">
    <source>
        <dbReference type="ARBA" id="ARBA00022692"/>
    </source>
</evidence>
<dbReference type="Pfam" id="PF20684">
    <property type="entry name" value="Fung_rhodopsin"/>
    <property type="match status" value="1"/>
</dbReference>
<evidence type="ECO:0000259" key="8">
    <source>
        <dbReference type="Pfam" id="PF20684"/>
    </source>
</evidence>
<evidence type="ECO:0000256" key="6">
    <source>
        <dbReference type="SAM" id="MobiDB-lite"/>
    </source>
</evidence>
<feature type="domain" description="Rhodopsin" evidence="8">
    <location>
        <begin position="46"/>
        <end position="285"/>
    </location>
</feature>
<evidence type="ECO:0000256" key="3">
    <source>
        <dbReference type="ARBA" id="ARBA00022989"/>
    </source>
</evidence>
<feature type="transmembrane region" description="Helical" evidence="7">
    <location>
        <begin position="102"/>
        <end position="129"/>
    </location>
</feature>
<accession>A0A9P4NGU5</accession>
<dbReference type="InterPro" id="IPR052337">
    <property type="entry name" value="SAT4-like"/>
</dbReference>
<keyword evidence="4 7" id="KW-0472">Membrane</keyword>
<evidence type="ECO:0000313" key="9">
    <source>
        <dbReference type="EMBL" id="KAF2421128.1"/>
    </source>
</evidence>
<dbReference type="AlphaFoldDB" id="A0A9P4NGU5"/>
<feature type="transmembrane region" description="Helical" evidence="7">
    <location>
        <begin position="141"/>
        <end position="161"/>
    </location>
</feature>
<dbReference type="EMBL" id="MU007101">
    <property type="protein sequence ID" value="KAF2421128.1"/>
    <property type="molecule type" value="Genomic_DNA"/>
</dbReference>
<evidence type="ECO:0000256" key="1">
    <source>
        <dbReference type="ARBA" id="ARBA00004141"/>
    </source>
</evidence>
<feature type="transmembrane region" description="Helical" evidence="7">
    <location>
        <begin position="221"/>
        <end position="241"/>
    </location>
</feature>
<dbReference type="PANTHER" id="PTHR33048:SF129">
    <property type="entry name" value="INTEGRAL MEMBRANE PROTEIN-RELATED"/>
    <property type="match status" value="1"/>
</dbReference>
<feature type="transmembrane region" description="Helical" evidence="7">
    <location>
        <begin position="26"/>
        <end position="46"/>
    </location>
</feature>
<name>A0A9P4NGU5_9PEZI</name>